<dbReference type="SUPFAM" id="SSF51556">
    <property type="entry name" value="Metallo-dependent hydrolases"/>
    <property type="match status" value="1"/>
</dbReference>
<dbReference type="Pfam" id="PF01979">
    <property type="entry name" value="Amidohydro_1"/>
    <property type="match status" value="1"/>
</dbReference>
<feature type="binding site" evidence="7">
    <location>
        <position position="246"/>
    </location>
    <ligand>
        <name>Fe(3+)</name>
        <dbReference type="ChEBI" id="CHEBI:29034"/>
    </ligand>
</feature>
<gene>
    <name evidence="7" type="primary">hutI</name>
    <name evidence="9" type="ORF">IPP15_04290</name>
</gene>
<feature type="binding site" evidence="7">
    <location>
        <position position="78"/>
    </location>
    <ligand>
        <name>Zn(2+)</name>
        <dbReference type="ChEBI" id="CHEBI:29105"/>
    </ligand>
</feature>
<keyword evidence="6 7" id="KW-0408">Iron</keyword>
<keyword evidence="2 7" id="KW-0479">Metal-binding</keyword>
<comment type="pathway">
    <text evidence="7">Amino-acid degradation; L-histidine degradation into L-glutamate; N-formimidoyl-L-glutamate from L-histidine: step 3/3.</text>
</comment>
<dbReference type="NCBIfam" id="TIGR01224">
    <property type="entry name" value="hutI"/>
    <property type="match status" value="1"/>
</dbReference>
<dbReference type="SUPFAM" id="SSF51338">
    <property type="entry name" value="Composite domain of metallo-dependent hydrolases"/>
    <property type="match status" value="1"/>
</dbReference>
<evidence type="ECO:0000313" key="10">
    <source>
        <dbReference type="Proteomes" id="UP000808337"/>
    </source>
</evidence>
<evidence type="ECO:0000256" key="4">
    <source>
        <dbReference type="ARBA" id="ARBA00022808"/>
    </source>
</evidence>
<dbReference type="EMBL" id="JADKGY010000001">
    <property type="protein sequence ID" value="MBK9981634.1"/>
    <property type="molecule type" value="Genomic_DNA"/>
</dbReference>
<comment type="similarity">
    <text evidence="7">Belongs to the metallo-dependent hydrolases superfamily. HutI family.</text>
</comment>
<protein>
    <recommendedName>
        <fullName evidence="1 7">Imidazolonepropionase</fullName>
        <ecNumber evidence="1 7">3.5.2.7</ecNumber>
    </recommendedName>
    <alternativeName>
        <fullName evidence="7">Imidazolone-5-propionate hydrolase</fullName>
    </alternativeName>
</protein>
<comment type="subcellular location">
    <subcellularLocation>
        <location evidence="7">Cytoplasm</location>
    </subcellularLocation>
</comment>
<feature type="binding site" evidence="7">
    <location>
        <position position="324"/>
    </location>
    <ligand>
        <name>N-formimidoyl-L-glutamate</name>
        <dbReference type="ChEBI" id="CHEBI:58928"/>
    </ligand>
</feature>
<evidence type="ECO:0000313" key="9">
    <source>
        <dbReference type="EMBL" id="MBK9981634.1"/>
    </source>
</evidence>
<keyword evidence="3 7" id="KW-0378">Hydrolase</keyword>
<evidence type="ECO:0000256" key="5">
    <source>
        <dbReference type="ARBA" id="ARBA00022833"/>
    </source>
</evidence>
<dbReference type="GO" id="GO:0019556">
    <property type="term" value="P:L-histidine catabolic process to glutamate and formamide"/>
    <property type="evidence" value="ECO:0007669"/>
    <property type="project" value="UniProtKB-UniRule"/>
</dbReference>
<dbReference type="AlphaFoldDB" id="A0A9D7SVE9"/>
<feature type="binding site" evidence="7">
    <location>
        <position position="78"/>
    </location>
    <ligand>
        <name>Fe(3+)</name>
        <dbReference type="ChEBI" id="CHEBI:29034"/>
    </ligand>
</feature>
<feature type="binding site" evidence="7">
    <location>
        <position position="181"/>
    </location>
    <ligand>
        <name>4-imidazolone-5-propanoate</name>
        <dbReference type="ChEBI" id="CHEBI:77893"/>
    </ligand>
</feature>
<evidence type="ECO:0000256" key="1">
    <source>
        <dbReference type="ARBA" id="ARBA00012864"/>
    </source>
</evidence>
<sequence length="409" mass="44963">MLLRRISLLTGIQPKETLRLKGIEMSNLPSLPNAYLLIEEGKIKSYGPDTECPFERADQIIDCSGKIVLPSFCDSHTHLVFAAWRANEFVDRIKGMTYEEIANKGGGILNSALKLQEVDEDILFEEAKERLSEVISLGTGAIEIKSGYGLTVESELKMLRVIRRLKELNWIPVKSTFLGAHAVPTKYKNNRKEYIRLIIEEMLPVVRDQGLADYMDVFCDKGFYTVEETDQLLDAGTKYGLKAKIHANELDYSGGIQVGIKHKAVSVDHLEYTGPEEIKALTSSDTIAGILPSTAFFLGLPYAPARKMIESGLCISLASDFNPGTSPSGNMAFILSLACIKMKMTPEEAINAATINGAAAIELSINYGSITNSKSANLLITKPVSNIDFLPYSYGHSWIDKVIVGGKLS</sequence>
<feature type="binding site" evidence="7">
    <location>
        <position position="320"/>
    </location>
    <ligand>
        <name>Zn(2+)</name>
        <dbReference type="ChEBI" id="CHEBI:29105"/>
    </ligand>
</feature>
<dbReference type="PANTHER" id="PTHR42752:SF1">
    <property type="entry name" value="IMIDAZOLONEPROPIONASE-RELATED"/>
    <property type="match status" value="1"/>
</dbReference>
<keyword evidence="5 7" id="KW-0862">Zinc</keyword>
<organism evidence="9 10">
    <name type="scientific">Candidatus Opimibacter skivensis</name>
    <dbReference type="NCBI Taxonomy" id="2982028"/>
    <lineage>
        <taxon>Bacteria</taxon>
        <taxon>Pseudomonadati</taxon>
        <taxon>Bacteroidota</taxon>
        <taxon>Saprospiria</taxon>
        <taxon>Saprospirales</taxon>
        <taxon>Saprospiraceae</taxon>
        <taxon>Candidatus Opimibacter</taxon>
    </lineage>
</organism>
<comment type="function">
    <text evidence="7">Catalyzes the hydrolytic cleavage of the carbon-nitrogen bond in imidazolone-5-propanoate to yield N-formimidoyl-L-glutamate. It is the third step in the universal histidine degradation pathway.</text>
</comment>
<dbReference type="GO" id="GO:0050480">
    <property type="term" value="F:imidazolonepropionase activity"/>
    <property type="evidence" value="ECO:0007669"/>
    <property type="project" value="UniProtKB-UniRule"/>
</dbReference>
<dbReference type="Gene3D" id="3.20.20.140">
    <property type="entry name" value="Metal-dependent hydrolases"/>
    <property type="match status" value="1"/>
</dbReference>
<dbReference type="FunFam" id="3.20.20.140:FF:000007">
    <property type="entry name" value="Imidazolonepropionase"/>
    <property type="match status" value="1"/>
</dbReference>
<feature type="domain" description="Amidohydrolase-related" evidence="8">
    <location>
        <begin position="67"/>
        <end position="408"/>
    </location>
</feature>
<evidence type="ECO:0000259" key="8">
    <source>
        <dbReference type="Pfam" id="PF01979"/>
    </source>
</evidence>
<dbReference type="GO" id="GO:0008270">
    <property type="term" value="F:zinc ion binding"/>
    <property type="evidence" value="ECO:0007669"/>
    <property type="project" value="UniProtKB-UniRule"/>
</dbReference>
<feature type="binding site" evidence="7">
    <location>
        <position position="249"/>
    </location>
    <ligand>
        <name>4-imidazolone-5-propanoate</name>
        <dbReference type="ChEBI" id="CHEBI:77893"/>
    </ligand>
</feature>
<feature type="binding site" evidence="7">
    <location>
        <position position="325"/>
    </location>
    <ligand>
        <name>4-imidazolone-5-propanoate</name>
        <dbReference type="ChEBI" id="CHEBI:77893"/>
    </ligand>
</feature>
<dbReference type="Proteomes" id="UP000808337">
    <property type="component" value="Unassembled WGS sequence"/>
</dbReference>
<comment type="catalytic activity">
    <reaction evidence="7">
        <text>4-imidazolone-5-propanoate + H2O = N-formimidoyl-L-glutamate</text>
        <dbReference type="Rhea" id="RHEA:23660"/>
        <dbReference type="ChEBI" id="CHEBI:15377"/>
        <dbReference type="ChEBI" id="CHEBI:58928"/>
        <dbReference type="ChEBI" id="CHEBI:77893"/>
        <dbReference type="EC" id="3.5.2.7"/>
    </reaction>
</comment>
<comment type="caution">
    <text evidence="9">The sequence shown here is derived from an EMBL/GenBank/DDBJ whole genome shotgun (WGS) entry which is preliminary data.</text>
</comment>
<feature type="binding site" evidence="7">
    <location>
        <position position="322"/>
    </location>
    <ligand>
        <name>N-formimidoyl-L-glutamate</name>
        <dbReference type="ChEBI" id="CHEBI:58928"/>
    </ligand>
</feature>
<accession>A0A9D7SVE9</accession>
<evidence type="ECO:0000256" key="6">
    <source>
        <dbReference type="ARBA" id="ARBA00023004"/>
    </source>
</evidence>
<evidence type="ECO:0000256" key="7">
    <source>
        <dbReference type="HAMAP-Rule" id="MF_00372"/>
    </source>
</evidence>
<dbReference type="HAMAP" id="MF_00372">
    <property type="entry name" value="HutI"/>
    <property type="match status" value="1"/>
</dbReference>
<dbReference type="PANTHER" id="PTHR42752">
    <property type="entry name" value="IMIDAZOLONEPROPIONASE"/>
    <property type="match status" value="1"/>
</dbReference>
<keyword evidence="4 7" id="KW-0369">Histidine metabolism</keyword>
<dbReference type="InterPro" id="IPR006680">
    <property type="entry name" value="Amidohydro-rel"/>
</dbReference>
<feature type="binding site" evidence="7">
    <location>
        <position position="76"/>
    </location>
    <ligand>
        <name>Fe(3+)</name>
        <dbReference type="ChEBI" id="CHEBI:29034"/>
    </ligand>
</feature>
<dbReference type="InterPro" id="IPR005920">
    <property type="entry name" value="HutI"/>
</dbReference>
<dbReference type="GO" id="GO:0005506">
    <property type="term" value="F:iron ion binding"/>
    <property type="evidence" value="ECO:0007669"/>
    <property type="project" value="UniProtKB-UniRule"/>
</dbReference>
<proteinExistence type="inferred from homology"/>
<feature type="binding site" evidence="7">
    <location>
        <position position="246"/>
    </location>
    <ligand>
        <name>Zn(2+)</name>
        <dbReference type="ChEBI" id="CHEBI:29105"/>
    </ligand>
</feature>
<name>A0A9D7SVE9_9BACT</name>
<dbReference type="EC" id="3.5.2.7" evidence="1 7"/>
<feature type="binding site" evidence="7">
    <location>
        <position position="148"/>
    </location>
    <ligand>
        <name>4-imidazolone-5-propanoate</name>
        <dbReference type="ChEBI" id="CHEBI:77893"/>
    </ligand>
</feature>
<feature type="binding site" evidence="7">
    <location>
        <position position="85"/>
    </location>
    <ligand>
        <name>4-imidazolone-5-propanoate</name>
        <dbReference type="ChEBI" id="CHEBI:77893"/>
    </ligand>
</feature>
<keyword evidence="7" id="KW-0963">Cytoplasm</keyword>
<dbReference type="InterPro" id="IPR011059">
    <property type="entry name" value="Metal-dep_hydrolase_composite"/>
</dbReference>
<evidence type="ECO:0000256" key="3">
    <source>
        <dbReference type="ARBA" id="ARBA00022801"/>
    </source>
</evidence>
<dbReference type="InterPro" id="IPR032466">
    <property type="entry name" value="Metal_Hydrolase"/>
</dbReference>
<dbReference type="GO" id="GO:0005737">
    <property type="term" value="C:cytoplasm"/>
    <property type="evidence" value="ECO:0007669"/>
    <property type="project" value="UniProtKB-SubCell"/>
</dbReference>
<evidence type="ECO:0000256" key="2">
    <source>
        <dbReference type="ARBA" id="ARBA00022723"/>
    </source>
</evidence>
<feature type="binding site" evidence="7">
    <location>
        <position position="320"/>
    </location>
    <ligand>
        <name>Fe(3+)</name>
        <dbReference type="ChEBI" id="CHEBI:29034"/>
    </ligand>
</feature>
<feature type="binding site" evidence="7">
    <location>
        <position position="148"/>
    </location>
    <ligand>
        <name>N-formimidoyl-L-glutamate</name>
        <dbReference type="ChEBI" id="CHEBI:58928"/>
    </ligand>
</feature>
<dbReference type="Gene3D" id="2.30.40.10">
    <property type="entry name" value="Urease, subunit C, domain 1"/>
    <property type="match status" value="1"/>
</dbReference>
<comment type="cofactor">
    <cofactor evidence="7">
        <name>Zn(2+)</name>
        <dbReference type="ChEBI" id="CHEBI:29105"/>
    </cofactor>
    <cofactor evidence="7">
        <name>Fe(3+)</name>
        <dbReference type="ChEBI" id="CHEBI:29034"/>
    </cofactor>
    <text evidence="7">Binds 1 zinc or iron ion per subunit.</text>
</comment>
<feature type="binding site" evidence="7">
    <location>
        <position position="76"/>
    </location>
    <ligand>
        <name>Zn(2+)</name>
        <dbReference type="ChEBI" id="CHEBI:29105"/>
    </ligand>
</feature>
<reference evidence="9 10" key="1">
    <citation type="submission" date="2020-10" db="EMBL/GenBank/DDBJ databases">
        <title>Connecting structure to function with the recovery of over 1000 high-quality activated sludge metagenome-assembled genomes encoding full-length rRNA genes using long-read sequencing.</title>
        <authorList>
            <person name="Singleton C.M."/>
            <person name="Petriglieri F."/>
            <person name="Kristensen J.M."/>
            <person name="Kirkegaard R.H."/>
            <person name="Michaelsen T.Y."/>
            <person name="Andersen M.H."/>
            <person name="Karst S.M."/>
            <person name="Dueholm M.S."/>
            <person name="Nielsen P.H."/>
            <person name="Albertsen M."/>
        </authorList>
    </citation>
    <scope>NUCLEOTIDE SEQUENCE [LARGE SCALE GENOMIC DNA]</scope>
    <source>
        <strain evidence="9">Ribe_18-Q3-R11-54_MAXAC.273</strain>
    </source>
</reference>